<evidence type="ECO:0000256" key="1">
    <source>
        <dbReference type="ARBA" id="ARBA00004651"/>
    </source>
</evidence>
<dbReference type="SUPFAM" id="SSF81321">
    <property type="entry name" value="Family A G protein-coupled receptor-like"/>
    <property type="match status" value="1"/>
</dbReference>
<dbReference type="PANTHER" id="PTHR24231:SF14">
    <property type="entry name" value="SUCCINATE RECEPTOR 1"/>
    <property type="match status" value="1"/>
</dbReference>
<proteinExistence type="inferred from homology"/>
<keyword evidence="2" id="KW-1003">Cell membrane</keyword>
<dbReference type="InterPro" id="IPR000276">
    <property type="entry name" value="GPCR_Rhodpsn"/>
</dbReference>
<dbReference type="PRINTS" id="PR01157">
    <property type="entry name" value="P2YPURNOCPTR"/>
</dbReference>
<dbReference type="Gene3D" id="1.20.1070.10">
    <property type="entry name" value="Rhodopsin 7-helix transmembrane proteins"/>
    <property type="match status" value="1"/>
</dbReference>
<keyword evidence="5 9" id="KW-0297">G-protein coupled receptor</keyword>
<evidence type="ECO:0000256" key="3">
    <source>
        <dbReference type="ARBA" id="ARBA00022692"/>
    </source>
</evidence>
<feature type="transmembrane region" description="Helical" evidence="10">
    <location>
        <begin position="130"/>
        <end position="153"/>
    </location>
</feature>
<evidence type="ECO:0000256" key="4">
    <source>
        <dbReference type="ARBA" id="ARBA00022989"/>
    </source>
</evidence>
<name>A0A672FWU6_SALFA</name>
<feature type="transmembrane region" description="Helical" evidence="10">
    <location>
        <begin position="177"/>
        <end position="204"/>
    </location>
</feature>
<feature type="domain" description="G-protein coupled receptors family 1 profile" evidence="11">
    <location>
        <begin position="31"/>
        <end position="289"/>
    </location>
</feature>
<dbReference type="InterPro" id="IPR017452">
    <property type="entry name" value="GPCR_Rhodpsn_7TM"/>
</dbReference>
<feature type="transmembrane region" description="Helical" evidence="10">
    <location>
        <begin position="269"/>
        <end position="292"/>
    </location>
</feature>
<dbReference type="Proteomes" id="UP000472267">
    <property type="component" value="Chromosome 14"/>
</dbReference>
<evidence type="ECO:0000256" key="8">
    <source>
        <dbReference type="ARBA" id="ARBA00023224"/>
    </source>
</evidence>
<sequence>HALNCTDIDDVLEKYYLSPTYAFQFCVGFPGNLLVILGYIFFLPEWQSCNIYLFNLAVSDLVFLCTLPRLSYLYANDQSETNPMACIANRYILHVNLYSSILFMVWLSMDRYLLIKHPTKNHRLLKRRAALTITILSWVAVNLEITPMIGLMIQDLQSGNFTRCKDFASLKGDIVDVLGYSFCLTLTGYLLPLLGLCVFSHRIAHLLNVQERALQRRTSSYKRPLRVAVSAAAMFLILYTPYHVMRNVRIASQQPWAGLQLCTKTYIEILYIFTRPLAFLHSVLNPLFYFLIGDKFRDLLLSRLRKLFRKKELQQEPA</sequence>
<keyword evidence="8 9" id="KW-0807">Transducer</keyword>
<dbReference type="AlphaFoldDB" id="A0A672FWU6"/>
<keyword evidence="6 10" id="KW-0472">Membrane</keyword>
<evidence type="ECO:0000256" key="6">
    <source>
        <dbReference type="ARBA" id="ARBA00023136"/>
    </source>
</evidence>
<dbReference type="PROSITE" id="PS50262">
    <property type="entry name" value="G_PROTEIN_RECEP_F1_2"/>
    <property type="match status" value="1"/>
</dbReference>
<evidence type="ECO:0000256" key="2">
    <source>
        <dbReference type="ARBA" id="ARBA00022475"/>
    </source>
</evidence>
<organism evidence="12 13">
    <name type="scientific">Salarias fasciatus</name>
    <name type="common">Jewelled blenny</name>
    <name type="synonym">Blennius fasciatus</name>
    <dbReference type="NCBI Taxonomy" id="181472"/>
    <lineage>
        <taxon>Eukaryota</taxon>
        <taxon>Metazoa</taxon>
        <taxon>Chordata</taxon>
        <taxon>Craniata</taxon>
        <taxon>Vertebrata</taxon>
        <taxon>Euteleostomi</taxon>
        <taxon>Actinopterygii</taxon>
        <taxon>Neopterygii</taxon>
        <taxon>Teleostei</taxon>
        <taxon>Neoteleostei</taxon>
        <taxon>Acanthomorphata</taxon>
        <taxon>Ovalentaria</taxon>
        <taxon>Blenniimorphae</taxon>
        <taxon>Blenniiformes</taxon>
        <taxon>Blennioidei</taxon>
        <taxon>Blenniidae</taxon>
        <taxon>Salariinae</taxon>
        <taxon>Salarias</taxon>
    </lineage>
</organism>
<keyword evidence="7 9" id="KW-0675">Receptor</keyword>
<dbReference type="OMA" id="YYKIALF"/>
<dbReference type="PRINTS" id="PR00237">
    <property type="entry name" value="GPCRRHODOPSN"/>
</dbReference>
<dbReference type="PANTHER" id="PTHR24231">
    <property type="entry name" value="PURINOCEPTOR-RELATED G-PROTEIN COUPLED RECEPTOR"/>
    <property type="match status" value="1"/>
</dbReference>
<evidence type="ECO:0000256" key="10">
    <source>
        <dbReference type="SAM" id="Phobius"/>
    </source>
</evidence>
<reference evidence="12" key="1">
    <citation type="submission" date="2019-06" db="EMBL/GenBank/DDBJ databases">
        <authorList>
            <consortium name="Wellcome Sanger Institute Data Sharing"/>
        </authorList>
    </citation>
    <scope>NUCLEOTIDE SEQUENCE [LARGE SCALE GENOMIC DNA]</scope>
</reference>
<evidence type="ECO:0000313" key="12">
    <source>
        <dbReference type="Ensembl" id="ENSSFAP00005011281.1"/>
    </source>
</evidence>
<feature type="transmembrane region" description="Helical" evidence="10">
    <location>
        <begin position="21"/>
        <end position="42"/>
    </location>
</feature>
<reference evidence="12" key="2">
    <citation type="submission" date="2025-08" db="UniProtKB">
        <authorList>
            <consortium name="Ensembl"/>
        </authorList>
    </citation>
    <scope>IDENTIFICATION</scope>
</reference>
<evidence type="ECO:0000259" key="11">
    <source>
        <dbReference type="PROSITE" id="PS50262"/>
    </source>
</evidence>
<keyword evidence="3 9" id="KW-0812">Transmembrane</keyword>
<dbReference type="GO" id="GO:0005886">
    <property type="term" value="C:plasma membrane"/>
    <property type="evidence" value="ECO:0007669"/>
    <property type="project" value="UniProtKB-SubCell"/>
</dbReference>
<dbReference type="PROSITE" id="PS00237">
    <property type="entry name" value="G_PROTEIN_RECEP_F1_1"/>
    <property type="match status" value="1"/>
</dbReference>
<protein>
    <submittedName>
        <fullName evidence="12">Succinate receptor 1</fullName>
    </submittedName>
</protein>
<dbReference type="InParanoid" id="A0A672FWU6"/>
<keyword evidence="4 10" id="KW-1133">Transmembrane helix</keyword>
<comment type="subcellular location">
    <subcellularLocation>
        <location evidence="1">Cell membrane</location>
        <topology evidence="1">Multi-pass membrane protein</topology>
    </subcellularLocation>
</comment>
<comment type="similarity">
    <text evidence="9">Belongs to the G-protein coupled receptor 1 family.</text>
</comment>
<evidence type="ECO:0000256" key="7">
    <source>
        <dbReference type="ARBA" id="ARBA00023170"/>
    </source>
</evidence>
<evidence type="ECO:0000313" key="13">
    <source>
        <dbReference type="Proteomes" id="UP000472267"/>
    </source>
</evidence>
<dbReference type="GO" id="GO:0004930">
    <property type="term" value="F:G protein-coupled receptor activity"/>
    <property type="evidence" value="ECO:0007669"/>
    <property type="project" value="UniProtKB-KW"/>
</dbReference>
<feature type="transmembrane region" description="Helical" evidence="10">
    <location>
        <begin position="225"/>
        <end position="242"/>
    </location>
</feature>
<reference evidence="12" key="3">
    <citation type="submission" date="2025-09" db="UniProtKB">
        <authorList>
            <consortium name="Ensembl"/>
        </authorList>
    </citation>
    <scope>IDENTIFICATION</scope>
</reference>
<keyword evidence="13" id="KW-1185">Reference proteome</keyword>
<feature type="transmembrane region" description="Helical" evidence="10">
    <location>
        <begin position="49"/>
        <end position="71"/>
    </location>
</feature>
<accession>A0A672FWU6</accession>
<evidence type="ECO:0000256" key="5">
    <source>
        <dbReference type="ARBA" id="ARBA00023040"/>
    </source>
</evidence>
<dbReference type="Pfam" id="PF00001">
    <property type="entry name" value="7tm_1"/>
    <property type="match status" value="1"/>
</dbReference>
<evidence type="ECO:0000256" key="9">
    <source>
        <dbReference type="RuleBase" id="RU000688"/>
    </source>
</evidence>
<feature type="transmembrane region" description="Helical" evidence="10">
    <location>
        <begin position="91"/>
        <end position="109"/>
    </location>
</feature>
<dbReference type="Ensembl" id="ENSSFAT00005011758.1">
    <property type="protein sequence ID" value="ENSSFAP00005011281.1"/>
    <property type="gene ID" value="ENSSFAG00005006313.1"/>
</dbReference>